<dbReference type="InterPro" id="IPR006026">
    <property type="entry name" value="Peptidase_Metallo"/>
</dbReference>
<dbReference type="InterPro" id="IPR021190">
    <property type="entry name" value="Pept_M10A"/>
</dbReference>
<evidence type="ECO:0000256" key="4">
    <source>
        <dbReference type="ARBA" id="ARBA00022801"/>
    </source>
</evidence>
<feature type="binding site" evidence="7">
    <location>
        <position position="108"/>
    </location>
    <ligand>
        <name>Ca(2+)</name>
        <dbReference type="ChEBI" id="CHEBI:29108"/>
        <label>3</label>
    </ligand>
</feature>
<dbReference type="EMBL" id="JABEBT010000007">
    <property type="protein sequence ID" value="KAF7639134.1"/>
    <property type="molecule type" value="Genomic_DNA"/>
</dbReference>
<feature type="binding site" evidence="7">
    <location>
        <position position="107"/>
    </location>
    <ligand>
        <name>Ca(2+)</name>
        <dbReference type="ChEBI" id="CHEBI:29108"/>
        <label>3</label>
    </ligand>
</feature>
<dbReference type="InterPro" id="IPR001818">
    <property type="entry name" value="Pept_M10_metallopeptidase"/>
</dbReference>
<feature type="binding site" evidence="7">
    <location>
        <position position="178"/>
    </location>
    <ligand>
        <name>Zn(2+)</name>
        <dbReference type="ChEBI" id="CHEBI:29105"/>
        <label>2</label>
        <note>catalytic</note>
    </ligand>
</feature>
<dbReference type="InterPro" id="IPR024079">
    <property type="entry name" value="MetalloPept_cat_dom_sf"/>
</dbReference>
<feature type="domain" description="Peptidase metallopeptidase" evidence="8">
    <location>
        <begin position="13"/>
        <end position="232"/>
    </location>
</feature>
<dbReference type="AlphaFoldDB" id="A0A8S9ZZD3"/>
<feature type="binding site" evidence="7">
    <location>
        <position position="182"/>
    </location>
    <ligand>
        <name>Zn(2+)</name>
        <dbReference type="ChEBI" id="CHEBI:29105"/>
        <label>2</label>
        <note>catalytic</note>
    </ligand>
</feature>
<dbReference type="GO" id="GO:0030574">
    <property type="term" value="P:collagen catabolic process"/>
    <property type="evidence" value="ECO:0007669"/>
    <property type="project" value="TreeGrafter"/>
</dbReference>
<comment type="cofactor">
    <cofactor evidence="7">
        <name>Ca(2+)</name>
        <dbReference type="ChEBI" id="CHEBI:29108"/>
    </cofactor>
    <text evidence="7">Can bind about 5 Ca(2+) ions per subunit.</text>
</comment>
<accession>A0A8S9ZZD3</accession>
<feature type="binding site" evidence="7">
    <location>
        <position position="188"/>
    </location>
    <ligand>
        <name>Zn(2+)</name>
        <dbReference type="ChEBI" id="CHEBI:29105"/>
        <label>2</label>
        <note>catalytic</note>
    </ligand>
</feature>
<feature type="non-terminal residue" evidence="9">
    <location>
        <position position="1"/>
    </location>
</feature>
<comment type="cofactor">
    <cofactor evidence="7">
        <name>Zn(2+)</name>
        <dbReference type="ChEBI" id="CHEBI:29105"/>
    </cofactor>
    <text evidence="7">Binds 2 Zn(2+) ions per subunit.</text>
</comment>
<gene>
    <name evidence="9" type="ORF">Mgra_00001369</name>
</gene>
<keyword evidence="4" id="KW-0378">Hydrolase</keyword>
<feature type="binding site" evidence="7">
    <location>
        <position position="115"/>
    </location>
    <ligand>
        <name>Zn(2+)</name>
        <dbReference type="ChEBI" id="CHEBI:29105"/>
        <label>1</label>
    </ligand>
</feature>
<sequence length="258" mass="29811">IWLVIFFFNKILHNQRWNTCKLSWAFRDPFGLFPSDEHFTQTKRVIADAIRLWSAAGNLKDGRGGGVALHLTDLSPITRSSLMNVRRIADIDIFFASFSHGDAESFDGRGGLVAHSSYPPLGIVHFDASEYWDLGGSNEIKEKKLKWRINKREEQQTEENNKNKEKQAVLNLRYVAVHEIGHALGLRHSTFLNSVMNRYYKMTTKENNQSHYNQIIKLSKDDEMAIEELFSESYSIRRCDYFLRLAGPHIPKAIYSQN</sequence>
<comment type="similarity">
    <text evidence="1">Belongs to the peptidase M10A family.</text>
</comment>
<dbReference type="SMART" id="SM00235">
    <property type="entry name" value="ZnMc"/>
    <property type="match status" value="1"/>
</dbReference>
<keyword evidence="2" id="KW-0645">Protease</keyword>
<evidence type="ECO:0000256" key="6">
    <source>
        <dbReference type="PIRSR" id="PIRSR621190-1"/>
    </source>
</evidence>
<dbReference type="GO" id="GO:0005615">
    <property type="term" value="C:extracellular space"/>
    <property type="evidence" value="ECO:0007669"/>
    <property type="project" value="TreeGrafter"/>
</dbReference>
<dbReference type="Proteomes" id="UP000605970">
    <property type="component" value="Unassembled WGS sequence"/>
</dbReference>
<feature type="binding site" evidence="7">
    <location>
        <position position="127"/>
    </location>
    <ligand>
        <name>Ca(2+)</name>
        <dbReference type="ChEBI" id="CHEBI:29108"/>
        <label>3</label>
    </ligand>
</feature>
<evidence type="ECO:0000256" key="7">
    <source>
        <dbReference type="PIRSR" id="PIRSR621190-2"/>
    </source>
</evidence>
<reference evidence="9" key="1">
    <citation type="journal article" date="2020" name="Ecol. Evol.">
        <title>Genome structure and content of the rice root-knot nematode (Meloidogyne graminicola).</title>
        <authorList>
            <person name="Phan N.T."/>
            <person name="Danchin E.G.J."/>
            <person name="Klopp C."/>
            <person name="Perfus-Barbeoch L."/>
            <person name="Kozlowski D.K."/>
            <person name="Koutsovoulos G.D."/>
            <person name="Lopez-Roques C."/>
            <person name="Bouchez O."/>
            <person name="Zahm M."/>
            <person name="Besnard G."/>
            <person name="Bellafiore S."/>
        </authorList>
    </citation>
    <scope>NUCLEOTIDE SEQUENCE</scope>
    <source>
        <strain evidence="9">VN-18</strain>
    </source>
</reference>
<dbReference type="OrthoDB" id="406838at2759"/>
<dbReference type="SUPFAM" id="SSF55486">
    <property type="entry name" value="Metalloproteases ('zincins'), catalytic domain"/>
    <property type="match status" value="1"/>
</dbReference>
<protein>
    <submittedName>
        <fullName evidence="9">ZnMc domain-containing protein</fullName>
    </submittedName>
</protein>
<dbReference type="Pfam" id="PF00413">
    <property type="entry name" value="Peptidase_M10"/>
    <property type="match status" value="1"/>
</dbReference>
<evidence type="ECO:0000313" key="10">
    <source>
        <dbReference type="Proteomes" id="UP000605970"/>
    </source>
</evidence>
<feature type="binding site" evidence="7">
    <location>
        <position position="102"/>
    </location>
    <ligand>
        <name>Zn(2+)</name>
        <dbReference type="ChEBI" id="CHEBI:29105"/>
        <label>1</label>
    </ligand>
</feature>
<evidence type="ECO:0000256" key="3">
    <source>
        <dbReference type="ARBA" id="ARBA00022723"/>
    </source>
</evidence>
<feature type="binding site" evidence="7">
    <location>
        <position position="196"/>
    </location>
    <ligand>
        <name>Zn(2+)</name>
        <dbReference type="ChEBI" id="CHEBI:29105"/>
        <label>2</label>
        <note>catalytic</note>
    </ligand>
</feature>
<evidence type="ECO:0000256" key="1">
    <source>
        <dbReference type="ARBA" id="ARBA00010370"/>
    </source>
</evidence>
<feature type="binding site" evidence="7">
    <location>
        <position position="125"/>
    </location>
    <ligand>
        <name>Zn(2+)</name>
        <dbReference type="ChEBI" id="CHEBI:29105"/>
        <label>1</label>
    </ligand>
</feature>
<comment type="caution">
    <text evidence="9">The sequence shown here is derived from an EMBL/GenBank/DDBJ whole genome shotgun (WGS) entry which is preliminary data.</text>
</comment>
<keyword evidence="3 7" id="KW-0479">Metal-binding</keyword>
<keyword evidence="10" id="KW-1185">Reference proteome</keyword>
<dbReference type="PANTHER" id="PTHR10201:SF295">
    <property type="entry name" value="PEPTIDASE METALLOPEPTIDASE DOMAIN-CONTAINING PROTEIN"/>
    <property type="match status" value="1"/>
</dbReference>
<evidence type="ECO:0000259" key="8">
    <source>
        <dbReference type="SMART" id="SM00235"/>
    </source>
</evidence>
<evidence type="ECO:0000256" key="5">
    <source>
        <dbReference type="ARBA" id="ARBA00022833"/>
    </source>
</evidence>
<dbReference type="GO" id="GO:0008270">
    <property type="term" value="F:zinc ion binding"/>
    <property type="evidence" value="ECO:0007669"/>
    <property type="project" value="InterPro"/>
</dbReference>
<dbReference type="GO" id="GO:0006508">
    <property type="term" value="P:proteolysis"/>
    <property type="evidence" value="ECO:0007669"/>
    <property type="project" value="UniProtKB-KW"/>
</dbReference>
<feature type="binding site" evidence="7">
    <location>
        <position position="130"/>
    </location>
    <ligand>
        <name>Ca(2+)</name>
        <dbReference type="ChEBI" id="CHEBI:29108"/>
        <label>1</label>
    </ligand>
</feature>
<evidence type="ECO:0000256" key="2">
    <source>
        <dbReference type="ARBA" id="ARBA00022670"/>
    </source>
</evidence>
<dbReference type="GO" id="GO:0030198">
    <property type="term" value="P:extracellular matrix organization"/>
    <property type="evidence" value="ECO:0007669"/>
    <property type="project" value="TreeGrafter"/>
</dbReference>
<organism evidence="9 10">
    <name type="scientific">Meloidogyne graminicola</name>
    <dbReference type="NCBI Taxonomy" id="189291"/>
    <lineage>
        <taxon>Eukaryota</taxon>
        <taxon>Metazoa</taxon>
        <taxon>Ecdysozoa</taxon>
        <taxon>Nematoda</taxon>
        <taxon>Chromadorea</taxon>
        <taxon>Rhabditida</taxon>
        <taxon>Tylenchina</taxon>
        <taxon>Tylenchomorpha</taxon>
        <taxon>Tylenchoidea</taxon>
        <taxon>Meloidogynidae</taxon>
        <taxon>Meloidogyninae</taxon>
        <taxon>Meloidogyne</taxon>
    </lineage>
</organism>
<dbReference type="PANTHER" id="PTHR10201">
    <property type="entry name" value="MATRIX METALLOPROTEINASE"/>
    <property type="match status" value="1"/>
</dbReference>
<feature type="binding site" evidence="7">
    <location>
        <position position="90"/>
    </location>
    <ligand>
        <name>Ca(2+)</name>
        <dbReference type="ChEBI" id="CHEBI:29108"/>
        <label>2</label>
    </ligand>
</feature>
<dbReference type="GO" id="GO:0004222">
    <property type="term" value="F:metalloendopeptidase activity"/>
    <property type="evidence" value="ECO:0007669"/>
    <property type="project" value="InterPro"/>
</dbReference>
<feature type="active site" evidence="6">
    <location>
        <position position="179"/>
    </location>
</feature>
<feature type="binding site" evidence="7">
    <location>
        <position position="100"/>
    </location>
    <ligand>
        <name>Zn(2+)</name>
        <dbReference type="ChEBI" id="CHEBI:29105"/>
        <label>1</label>
    </ligand>
</feature>
<feature type="binding site" evidence="7">
    <location>
        <position position="112"/>
    </location>
    <ligand>
        <name>Ca(2+)</name>
        <dbReference type="ChEBI" id="CHEBI:29108"/>
        <label>3</label>
    </ligand>
</feature>
<keyword evidence="7" id="KW-0106">Calcium</keyword>
<feature type="binding site" evidence="7">
    <location>
        <position position="130"/>
    </location>
    <ligand>
        <name>Ca(2+)</name>
        <dbReference type="ChEBI" id="CHEBI:29108"/>
        <label>3</label>
    </ligand>
</feature>
<evidence type="ECO:0000313" key="9">
    <source>
        <dbReference type="EMBL" id="KAF7639134.1"/>
    </source>
</evidence>
<dbReference type="GO" id="GO:0031012">
    <property type="term" value="C:extracellular matrix"/>
    <property type="evidence" value="ECO:0007669"/>
    <property type="project" value="InterPro"/>
</dbReference>
<name>A0A8S9ZZD3_9BILA</name>
<dbReference type="PRINTS" id="PR00138">
    <property type="entry name" value="MATRIXIN"/>
</dbReference>
<proteinExistence type="inferred from homology"/>
<dbReference type="Gene3D" id="3.40.390.10">
    <property type="entry name" value="Collagenase (Catalytic Domain)"/>
    <property type="match status" value="1"/>
</dbReference>
<keyword evidence="5 7" id="KW-0862">Zinc</keyword>